<dbReference type="Proteomes" id="UP000026249">
    <property type="component" value="Unassembled WGS sequence"/>
</dbReference>
<evidence type="ECO:0000256" key="1">
    <source>
        <dbReference type="SAM" id="MobiDB-lite"/>
    </source>
</evidence>
<dbReference type="EMBL" id="JFKE01000004">
    <property type="protein sequence ID" value="KAJ55728.1"/>
    <property type="molecule type" value="Genomic_DNA"/>
</dbReference>
<protein>
    <recommendedName>
        <fullName evidence="4">DUF2946 domain-containing protein</fullName>
    </recommendedName>
</protein>
<evidence type="ECO:0000313" key="2">
    <source>
        <dbReference type="EMBL" id="KAJ55728.1"/>
    </source>
</evidence>
<dbReference type="OrthoDB" id="7667197at2"/>
<evidence type="ECO:0008006" key="4">
    <source>
        <dbReference type="Google" id="ProtNLM"/>
    </source>
</evidence>
<accession>A0A037ZHX7</accession>
<dbReference type="RefSeq" id="WP_035259618.1">
    <property type="nucleotide sequence ID" value="NZ_JFKE01000004.1"/>
</dbReference>
<keyword evidence="3" id="KW-1185">Reference proteome</keyword>
<evidence type="ECO:0000313" key="3">
    <source>
        <dbReference type="Proteomes" id="UP000026249"/>
    </source>
</evidence>
<feature type="region of interest" description="Disordered" evidence="1">
    <location>
        <begin position="101"/>
        <end position="124"/>
    </location>
</feature>
<reference evidence="2 3" key="1">
    <citation type="submission" date="2014-03" db="EMBL/GenBank/DDBJ databases">
        <title>Draft Genome Sequence of Actibacterium mucosum KCTC 23349, a Marine Alphaproteobacterium with Complex Ionic Requirements Isolated from Mediterranean Seawater at Malvarrosa Beach, Valencia, Spain.</title>
        <authorList>
            <person name="Arahal D.R."/>
            <person name="Shao Z."/>
            <person name="Lai Q."/>
            <person name="Pujalte M.J."/>
        </authorList>
    </citation>
    <scope>NUCLEOTIDE SEQUENCE [LARGE SCALE GENOMIC DNA]</scope>
    <source>
        <strain evidence="2 3">KCTC 23349</strain>
    </source>
</reference>
<dbReference type="AlphaFoldDB" id="A0A037ZHX7"/>
<name>A0A037ZHX7_9RHOB</name>
<gene>
    <name evidence="2" type="ORF">ACMU_13660</name>
</gene>
<sequence>MRDKHHQIAMIAKGLFLALFVVAVSLAGGTHRISLTQQDPEIAAYVAAGGSIHDLCLGLDSDEAAIASGCPFCILAAGAVLPAITHSAPLAVAPATRLRRPLARRTQSGAPRHIRPPVRAPPLA</sequence>
<proteinExistence type="predicted"/>
<organism evidence="2 3">
    <name type="scientific">Actibacterium mucosum KCTC 23349</name>
    <dbReference type="NCBI Taxonomy" id="1454373"/>
    <lineage>
        <taxon>Bacteria</taxon>
        <taxon>Pseudomonadati</taxon>
        <taxon>Pseudomonadota</taxon>
        <taxon>Alphaproteobacteria</taxon>
        <taxon>Rhodobacterales</taxon>
        <taxon>Roseobacteraceae</taxon>
        <taxon>Actibacterium</taxon>
    </lineage>
</organism>
<dbReference type="STRING" id="1454373.ACMU_13660"/>
<comment type="caution">
    <text evidence="2">The sequence shown here is derived from an EMBL/GenBank/DDBJ whole genome shotgun (WGS) entry which is preliminary data.</text>
</comment>